<protein>
    <submittedName>
        <fullName evidence="1">Uncharacterized protein</fullName>
    </submittedName>
</protein>
<accession>A0A7J8FZE8</accession>
<name>A0A7J8FZE8_MOLMO</name>
<comment type="caution">
    <text evidence="1">The sequence shown here is derived from an EMBL/GenBank/DDBJ whole genome shotgun (WGS) entry which is preliminary data.</text>
</comment>
<sequence>MLRLAMTGDNSFHRTAAVWAALLQQAHYCCGRLPASTATGRPLTRTRVRGQHYWILAQPKCLKNRFPLIIEVVMPPERAWHCLPSLGRAGCLRTRCPVQASGPSSISCKYYICIAHKKHSQNSYWWA</sequence>
<reference evidence="1 2" key="1">
    <citation type="journal article" date="2020" name="Nature">
        <title>Six reference-quality genomes reveal evolution of bat adaptations.</title>
        <authorList>
            <person name="Jebb D."/>
            <person name="Huang Z."/>
            <person name="Pippel M."/>
            <person name="Hughes G.M."/>
            <person name="Lavrichenko K."/>
            <person name="Devanna P."/>
            <person name="Winkler S."/>
            <person name="Jermiin L.S."/>
            <person name="Skirmuntt E.C."/>
            <person name="Katzourakis A."/>
            <person name="Burkitt-Gray L."/>
            <person name="Ray D.A."/>
            <person name="Sullivan K.A.M."/>
            <person name="Roscito J.G."/>
            <person name="Kirilenko B.M."/>
            <person name="Davalos L.M."/>
            <person name="Corthals A.P."/>
            <person name="Power M.L."/>
            <person name="Jones G."/>
            <person name="Ransome R.D."/>
            <person name="Dechmann D.K.N."/>
            <person name="Locatelli A.G."/>
            <person name="Puechmaille S.J."/>
            <person name="Fedrigo O."/>
            <person name="Jarvis E.D."/>
            <person name="Hiller M."/>
            <person name="Vernes S.C."/>
            <person name="Myers E.W."/>
            <person name="Teeling E.C."/>
        </authorList>
    </citation>
    <scope>NUCLEOTIDE SEQUENCE [LARGE SCALE GENOMIC DNA]</scope>
    <source>
        <strain evidence="1">MMolMol1</strain>
        <tissue evidence="1">Muscle</tissue>
    </source>
</reference>
<dbReference type="InParanoid" id="A0A7J8FZE8"/>
<organism evidence="1 2">
    <name type="scientific">Molossus molossus</name>
    <name type="common">Pallas' mastiff bat</name>
    <name type="synonym">Vespertilio molossus</name>
    <dbReference type="NCBI Taxonomy" id="27622"/>
    <lineage>
        <taxon>Eukaryota</taxon>
        <taxon>Metazoa</taxon>
        <taxon>Chordata</taxon>
        <taxon>Craniata</taxon>
        <taxon>Vertebrata</taxon>
        <taxon>Euteleostomi</taxon>
        <taxon>Mammalia</taxon>
        <taxon>Eutheria</taxon>
        <taxon>Laurasiatheria</taxon>
        <taxon>Chiroptera</taxon>
        <taxon>Yangochiroptera</taxon>
        <taxon>Molossidae</taxon>
        <taxon>Molossus</taxon>
    </lineage>
</organism>
<dbReference type="AlphaFoldDB" id="A0A7J8FZE8"/>
<keyword evidence="2" id="KW-1185">Reference proteome</keyword>
<proteinExistence type="predicted"/>
<gene>
    <name evidence="1" type="ORF">HJG59_008298</name>
</gene>
<evidence type="ECO:0000313" key="2">
    <source>
        <dbReference type="Proteomes" id="UP000550707"/>
    </source>
</evidence>
<dbReference type="EMBL" id="JACASF010000010">
    <property type="protein sequence ID" value="KAF6453028.1"/>
    <property type="molecule type" value="Genomic_DNA"/>
</dbReference>
<evidence type="ECO:0000313" key="1">
    <source>
        <dbReference type="EMBL" id="KAF6453028.1"/>
    </source>
</evidence>
<dbReference type="Proteomes" id="UP000550707">
    <property type="component" value="Unassembled WGS sequence"/>
</dbReference>